<dbReference type="EMBL" id="QUSF01000061">
    <property type="protein sequence ID" value="RLV97323.1"/>
    <property type="molecule type" value="Genomic_DNA"/>
</dbReference>
<organism evidence="1 2">
    <name type="scientific">Chloebia gouldiae</name>
    <name type="common">Gouldian finch</name>
    <name type="synonym">Erythrura gouldiae</name>
    <dbReference type="NCBI Taxonomy" id="44316"/>
    <lineage>
        <taxon>Eukaryota</taxon>
        <taxon>Metazoa</taxon>
        <taxon>Chordata</taxon>
        <taxon>Craniata</taxon>
        <taxon>Vertebrata</taxon>
        <taxon>Euteleostomi</taxon>
        <taxon>Archelosauria</taxon>
        <taxon>Archosauria</taxon>
        <taxon>Dinosauria</taxon>
        <taxon>Saurischia</taxon>
        <taxon>Theropoda</taxon>
        <taxon>Coelurosauria</taxon>
        <taxon>Aves</taxon>
        <taxon>Neognathae</taxon>
        <taxon>Neoaves</taxon>
        <taxon>Telluraves</taxon>
        <taxon>Australaves</taxon>
        <taxon>Passeriformes</taxon>
        <taxon>Passeroidea</taxon>
        <taxon>Passeridae</taxon>
        <taxon>Chloebia</taxon>
    </lineage>
</organism>
<evidence type="ECO:0000313" key="2">
    <source>
        <dbReference type="Proteomes" id="UP000276834"/>
    </source>
</evidence>
<sequence length="100" mass="10786">LSALLLQTACATRLRSGAEVLEVNGSPDQEGLITLALIYAVGSAACLLTAKGQGQSGVQKDTLILERQQTFEKAELKCKLTNILKQQKMQRSQVPTEVKT</sequence>
<keyword evidence="2" id="KW-1185">Reference proteome</keyword>
<dbReference type="Proteomes" id="UP000276834">
    <property type="component" value="Unassembled WGS sequence"/>
</dbReference>
<protein>
    <submittedName>
        <fullName evidence="1">Uncharacterized protein</fullName>
    </submittedName>
</protein>
<proteinExistence type="predicted"/>
<gene>
    <name evidence="1" type="ORF">DV515_00011899</name>
</gene>
<comment type="caution">
    <text evidence="1">The sequence shown here is derived from an EMBL/GenBank/DDBJ whole genome shotgun (WGS) entry which is preliminary data.</text>
</comment>
<accession>A0A3L8S4Z3</accession>
<reference evidence="1 2" key="1">
    <citation type="journal article" date="2018" name="Proc. R. Soc. B">
        <title>A non-coding region near Follistatin controls head colour polymorphism in the Gouldian finch.</title>
        <authorList>
            <person name="Toomey M.B."/>
            <person name="Marques C.I."/>
            <person name="Andrade P."/>
            <person name="Araujo P.M."/>
            <person name="Sabatino S."/>
            <person name="Gazda M.A."/>
            <person name="Afonso S."/>
            <person name="Lopes R.J."/>
            <person name="Corbo J.C."/>
            <person name="Carneiro M."/>
        </authorList>
    </citation>
    <scope>NUCLEOTIDE SEQUENCE [LARGE SCALE GENOMIC DNA]</scope>
    <source>
        <strain evidence="1">Red01</strain>
        <tissue evidence="1">Muscle</tissue>
    </source>
</reference>
<evidence type="ECO:0000313" key="1">
    <source>
        <dbReference type="EMBL" id="RLV97323.1"/>
    </source>
</evidence>
<feature type="non-terminal residue" evidence="1">
    <location>
        <position position="1"/>
    </location>
</feature>
<dbReference type="AlphaFoldDB" id="A0A3L8S4Z3"/>
<name>A0A3L8S4Z3_CHLGU</name>